<reference evidence="1 4" key="1">
    <citation type="submission" date="2016-04" db="EMBL/GenBank/DDBJ databases">
        <authorList>
            <person name="Evans L.H."/>
            <person name="Alamgir A."/>
            <person name="Owens N."/>
            <person name="Weber N.D."/>
            <person name="Virtaneva K."/>
            <person name="Barbian K."/>
            <person name="Babar A."/>
            <person name="Rosenke K."/>
        </authorList>
    </citation>
    <scope>NUCLEOTIDE SEQUENCE [LARGE SCALE GENOMIC DNA]</scope>
    <source>
        <strain evidence="1">S5</strain>
        <strain evidence="4">S5(T) (JCM 30642 \VKM B-2941)</strain>
    </source>
</reference>
<proteinExistence type="predicted"/>
<reference evidence="3" key="3">
    <citation type="submission" date="2016-06" db="EMBL/GenBank/DDBJ databases">
        <authorList>
            <person name="Toshchakov V.S."/>
        </authorList>
    </citation>
    <scope>NUCLEOTIDE SEQUENCE [LARGE SCALE GENOMIC DNA]</scope>
    <source>
        <strain>PM4 (JCM 30641</strain>
        <strain evidence="3">\VKM B-2940)</strain>
    </source>
</reference>
<name>A0A1N5USQ2_9ARCH</name>
<evidence type="ECO:0000313" key="4">
    <source>
        <dbReference type="Proteomes" id="UP000195607"/>
    </source>
</evidence>
<protein>
    <submittedName>
        <fullName evidence="1">Uncharacterized protein</fullName>
    </submittedName>
</protein>
<dbReference type="AlphaFoldDB" id="A0A1N5USQ2"/>
<dbReference type="KEGG" id="cdiv:CPM_1102"/>
<keyword evidence="3" id="KW-1185">Reference proteome</keyword>
<gene>
    <name evidence="2" type="ORF">CPM_1102</name>
    <name evidence="1" type="ORF">CSP5_1098</name>
</gene>
<dbReference type="OrthoDB" id="55708at2157"/>
<dbReference type="EMBL" id="LT719092">
    <property type="protein sequence ID" value="SJK84915.1"/>
    <property type="molecule type" value="Genomic_DNA"/>
</dbReference>
<reference evidence="2" key="2">
    <citation type="submission" date="2016-06" db="EMBL/GenBank/DDBJ databases">
        <authorList>
            <person name="Olsen C.W."/>
            <person name="Carey S."/>
            <person name="Hinshaw L."/>
            <person name="Karasin A.I."/>
        </authorList>
    </citation>
    <scope>NUCLEOTIDE SEQUENCE [LARGE SCALE GENOMIC DNA]</scope>
    <source>
        <strain evidence="2">PM4</strain>
    </source>
</reference>
<accession>A0A1N5USQ2</accession>
<dbReference type="GeneID" id="55589076"/>
<sequence length="53" mass="5983">MADRLAEVEISKDGDVYQARITLPSGEVVNLENEQFEDILEQIANDLGERFSN</sequence>
<organism evidence="1 4">
    <name type="scientific">Cuniculiplasma divulgatum</name>
    <dbReference type="NCBI Taxonomy" id="1673428"/>
    <lineage>
        <taxon>Archaea</taxon>
        <taxon>Methanobacteriati</taxon>
        <taxon>Thermoplasmatota</taxon>
        <taxon>Thermoplasmata</taxon>
        <taxon>Thermoplasmatales</taxon>
        <taxon>Cuniculiplasmataceae</taxon>
        <taxon>Cuniculiplasma</taxon>
    </lineage>
</organism>
<evidence type="ECO:0000313" key="3">
    <source>
        <dbReference type="Proteomes" id="UP000187822"/>
    </source>
</evidence>
<dbReference type="EMBL" id="LT671858">
    <property type="protein sequence ID" value="SIM63656.1"/>
    <property type="molecule type" value="Genomic_DNA"/>
</dbReference>
<evidence type="ECO:0000313" key="1">
    <source>
        <dbReference type="EMBL" id="SIM63656.1"/>
    </source>
</evidence>
<dbReference type="Proteomes" id="UP000187822">
    <property type="component" value="Chromosome I"/>
</dbReference>
<dbReference type="Proteomes" id="UP000195607">
    <property type="component" value="Chromosome I"/>
</dbReference>
<evidence type="ECO:0000313" key="2">
    <source>
        <dbReference type="EMBL" id="SJK84915.1"/>
    </source>
</evidence>
<dbReference type="RefSeq" id="WP_021790012.1">
    <property type="nucleotide sequence ID" value="NZ_LT671858.1"/>
</dbReference>